<evidence type="ECO:0000256" key="2">
    <source>
        <dbReference type="ARBA" id="ARBA00022741"/>
    </source>
</evidence>
<comment type="caution">
    <text evidence="19">The sequence shown here is derived from an EMBL/GenBank/DDBJ whole genome shotgun (WGS) entry which is preliminary data.</text>
</comment>
<comment type="catalytic activity">
    <reaction evidence="14">
        <text>ATP + H2O = ADP + phosphate + H(+)</text>
        <dbReference type="Rhea" id="RHEA:13065"/>
        <dbReference type="ChEBI" id="CHEBI:15377"/>
        <dbReference type="ChEBI" id="CHEBI:15378"/>
        <dbReference type="ChEBI" id="CHEBI:30616"/>
        <dbReference type="ChEBI" id="CHEBI:43474"/>
        <dbReference type="ChEBI" id="CHEBI:456216"/>
        <dbReference type="EC" id="5.6.2.4"/>
    </reaction>
</comment>
<keyword evidence="7 15" id="KW-0067">ATP-binding</keyword>
<dbReference type="GO" id="GO:0005524">
    <property type="term" value="F:ATP binding"/>
    <property type="evidence" value="ECO:0007669"/>
    <property type="project" value="UniProtKB-UniRule"/>
</dbReference>
<dbReference type="InterPro" id="IPR014017">
    <property type="entry name" value="DNA_helicase_UvrD-like_C"/>
</dbReference>
<dbReference type="Pfam" id="PF00580">
    <property type="entry name" value="UvrD-helicase"/>
    <property type="match status" value="1"/>
</dbReference>
<dbReference type="GeneID" id="95761638"/>
<keyword evidence="8" id="KW-0238">DNA-binding</keyword>
<evidence type="ECO:0000313" key="19">
    <source>
        <dbReference type="EMBL" id="GLI21170.1"/>
    </source>
</evidence>
<evidence type="ECO:0000313" key="22">
    <source>
        <dbReference type="Proteomes" id="UP001245370"/>
    </source>
</evidence>
<evidence type="ECO:0000256" key="16">
    <source>
        <dbReference type="SAM" id="MobiDB-lite"/>
    </source>
</evidence>
<dbReference type="EMBL" id="JAVDPY010000002">
    <property type="protein sequence ID" value="MDR6332893.1"/>
    <property type="molecule type" value="Genomic_DNA"/>
</dbReference>
<dbReference type="EMBL" id="BSDO01000001">
    <property type="protein sequence ID" value="GLI21170.1"/>
    <property type="molecule type" value="Genomic_DNA"/>
</dbReference>
<organism evidence="19 21">
    <name type="scientific">Xanthobacter flavus</name>
    <dbReference type="NCBI Taxonomy" id="281"/>
    <lineage>
        <taxon>Bacteria</taxon>
        <taxon>Pseudomonadati</taxon>
        <taxon>Pseudomonadota</taxon>
        <taxon>Alphaproteobacteria</taxon>
        <taxon>Hyphomicrobiales</taxon>
        <taxon>Xanthobacteraceae</taxon>
        <taxon>Xanthobacter</taxon>
    </lineage>
</organism>
<keyword evidence="5 15" id="KW-0347">Helicase</keyword>
<reference evidence="20 22" key="2">
    <citation type="submission" date="2023-07" db="EMBL/GenBank/DDBJ databases">
        <title>Genomic Encyclopedia of Type Strains, Phase IV (KMG-IV): sequencing the most valuable type-strain genomes for metagenomic binning, comparative biology and taxonomic classification.</title>
        <authorList>
            <person name="Goeker M."/>
        </authorList>
    </citation>
    <scope>NUCLEOTIDE SEQUENCE [LARGE SCALE GENOMIC DNA]</scope>
    <source>
        <strain evidence="20 22">DSM 338</strain>
    </source>
</reference>
<evidence type="ECO:0000256" key="14">
    <source>
        <dbReference type="ARBA" id="ARBA00048988"/>
    </source>
</evidence>
<dbReference type="SUPFAM" id="SSF52980">
    <property type="entry name" value="Restriction endonuclease-like"/>
    <property type="match status" value="1"/>
</dbReference>
<accession>A0A9W6CK79</accession>
<evidence type="ECO:0000256" key="1">
    <source>
        <dbReference type="ARBA" id="ARBA00022722"/>
    </source>
</evidence>
<dbReference type="Gene3D" id="3.90.320.10">
    <property type="match status" value="1"/>
</dbReference>
<keyword evidence="22" id="KW-1185">Reference proteome</keyword>
<dbReference type="InterPro" id="IPR038726">
    <property type="entry name" value="PDDEXK_AddAB-type"/>
</dbReference>
<dbReference type="GO" id="GO:0000725">
    <property type="term" value="P:recombinational repair"/>
    <property type="evidence" value="ECO:0007669"/>
    <property type="project" value="TreeGrafter"/>
</dbReference>
<dbReference type="NCBIfam" id="TIGR02784">
    <property type="entry name" value="addA_alphas"/>
    <property type="match status" value="1"/>
</dbReference>
<dbReference type="Proteomes" id="UP001245370">
    <property type="component" value="Unassembled WGS sequence"/>
</dbReference>
<evidence type="ECO:0000256" key="11">
    <source>
        <dbReference type="ARBA" id="ARBA00034617"/>
    </source>
</evidence>
<feature type="domain" description="UvrD-like helicase ATP-binding" evidence="17">
    <location>
        <begin position="15"/>
        <end position="494"/>
    </location>
</feature>
<dbReference type="InterPro" id="IPR011604">
    <property type="entry name" value="PDDEXK-like_dom_sf"/>
</dbReference>
<evidence type="ECO:0000313" key="21">
    <source>
        <dbReference type="Proteomes" id="UP001144397"/>
    </source>
</evidence>
<keyword evidence="2 15" id="KW-0547">Nucleotide-binding</keyword>
<evidence type="ECO:0000256" key="12">
    <source>
        <dbReference type="ARBA" id="ARBA00034808"/>
    </source>
</evidence>
<dbReference type="InterPro" id="IPR014016">
    <property type="entry name" value="UvrD-like_ATP-bd"/>
</dbReference>
<evidence type="ECO:0000256" key="13">
    <source>
        <dbReference type="ARBA" id="ARBA00034923"/>
    </source>
</evidence>
<dbReference type="GO" id="GO:0043138">
    <property type="term" value="F:3'-5' DNA helicase activity"/>
    <property type="evidence" value="ECO:0007669"/>
    <property type="project" value="UniProtKB-EC"/>
</dbReference>
<reference evidence="19" key="1">
    <citation type="submission" date="2022-12" db="EMBL/GenBank/DDBJ databases">
        <title>Reference genome sequencing for broad-spectrum identification of bacterial and archaeal isolates by mass spectrometry.</title>
        <authorList>
            <person name="Sekiguchi Y."/>
            <person name="Tourlousse D.M."/>
        </authorList>
    </citation>
    <scope>NUCLEOTIDE SEQUENCE</scope>
    <source>
        <strain evidence="19">301</strain>
    </source>
</reference>
<feature type="compositionally biased region" description="Basic and acidic residues" evidence="16">
    <location>
        <begin position="10"/>
        <end position="24"/>
    </location>
</feature>
<dbReference type="PROSITE" id="PS51217">
    <property type="entry name" value="UVRD_HELICASE_CTER"/>
    <property type="match status" value="1"/>
</dbReference>
<dbReference type="InterPro" id="IPR000212">
    <property type="entry name" value="DNA_helicase_UvrD/REP"/>
</dbReference>
<evidence type="ECO:0000256" key="10">
    <source>
        <dbReference type="ARBA" id="ARBA00023235"/>
    </source>
</evidence>
<dbReference type="Pfam" id="PF12705">
    <property type="entry name" value="PDDEXK_1"/>
    <property type="match status" value="1"/>
</dbReference>
<keyword evidence="1" id="KW-0540">Nuclease</keyword>
<dbReference type="PROSITE" id="PS51198">
    <property type="entry name" value="UVRD_HELICASE_ATP_BIND"/>
    <property type="match status" value="1"/>
</dbReference>
<dbReference type="Gene3D" id="1.10.486.10">
    <property type="entry name" value="PCRA, domain 4"/>
    <property type="match status" value="1"/>
</dbReference>
<dbReference type="InterPro" id="IPR027417">
    <property type="entry name" value="P-loop_NTPase"/>
</dbReference>
<dbReference type="EC" id="5.6.2.4" evidence="12"/>
<dbReference type="Proteomes" id="UP001144397">
    <property type="component" value="Unassembled WGS sequence"/>
</dbReference>
<dbReference type="Gene3D" id="3.40.50.300">
    <property type="entry name" value="P-loop containing nucleotide triphosphate hydrolases"/>
    <property type="match status" value="3"/>
</dbReference>
<evidence type="ECO:0000256" key="6">
    <source>
        <dbReference type="ARBA" id="ARBA00022839"/>
    </source>
</evidence>
<keyword evidence="4 15" id="KW-0378">Hydrolase</keyword>
<keyword evidence="10" id="KW-0413">Isomerase</keyword>
<dbReference type="AlphaFoldDB" id="A0A9W6CK79"/>
<evidence type="ECO:0000256" key="15">
    <source>
        <dbReference type="PROSITE-ProRule" id="PRU00560"/>
    </source>
</evidence>
<evidence type="ECO:0000313" key="20">
    <source>
        <dbReference type="EMBL" id="MDR6332893.1"/>
    </source>
</evidence>
<dbReference type="InterPro" id="IPR014151">
    <property type="entry name" value="DNA_helicase_AddA"/>
</dbReference>
<feature type="region of interest" description="Disordered" evidence="16">
    <location>
        <begin position="1"/>
        <end position="29"/>
    </location>
</feature>
<feature type="domain" description="UvrD-like helicase C-terminal" evidence="18">
    <location>
        <begin position="524"/>
        <end position="799"/>
    </location>
</feature>
<keyword evidence="3" id="KW-0227">DNA damage</keyword>
<sequence>MSASVTSPDLARDPKSEATRRQSEASHPAVSAWVSANAGSGKTHVLARRVIRLLLAGTPPGRILCLTYTKAAAANMANRVLAILGRWARMDDAALDSAIAETVGEAPDESLRARARRLFAAALETPGGLKIQTIHAFCGGLLHRFPFEADVAAGFRELDEVARRELMARIRADLVVAASLAPASPAGEALARLTEEMSDSGLTGLIEAAVALRARISPLGDTPAARRAAVARALGLPAGLTVADVEAEMLASPHLPRSEWESVAATLATSDKATDRKRADDLAAAAAAGDDASALAAYRGVFFGSDGPRSDKNLLTKGMGTREPDLLARFTAERDRLAGLDDRLKAAWTLERTGAALTLGAEACRRYEAEKAARGLLDFDDLITKAAALLAEQPTFVQFKLDQGIDHILVDEAQDTSPEQWKVVEGLASDFFSGEGARAGVTRTIFVVGDEKQSIFSFQGADPRAFGAMRSTFERKVGAEGFRRVELPHSFRSAPGVLEAVDAIFKSEVAHAGLTLDGVGPVHAAIRADAPALVEIWPTTVPEPHPEPDNWRRPLDEVPSDDPVSRLAARIAGFIQAGIANGLAIPSRNGRPMRAGDVLVLVRRRGRVFEAVIRALKELKDPRVQVAGADRLVVPEHIAALDLMALGDALLSPHDDLSLASVLKSPLFGFTDDDLMRLCPQRKGTLASVLAASDDARHRAAAARLTGWKSEAEGLRPFDFYGRVLGRDGGRRAMLARLGPEAADVLDEFMALARTYEGAEPASLAGFLAFLRRGGAETKRDMESGRDEVRVMTAHGAKGLEAPLVILADTVDMPRPRIAGGLLTLPGEGVPVLAPRKAEDPEVLATARATAAARELEEYRRLFYVALTRAEDALVICGAETRAPAKDKPHARPEGCWYDLARAALEPDADEGEPLGFEGKVLRWRKGPGLKVAEAGAPVPAAVEEAEALSFPNPPPPEPTLRRLRPSGIDGADPRPERPAMPAPLPESALSPLVRGDLVHRLLAGLPEVAAAEREAAGLRLLRHAADGVDEAAHRAILAEALGVLGHAPLAELFGAGSRAEVPVIGRITGGGGEVFAVNGRIDRLVVLPDRILVADFKTDRTPPANLAEAGESYVSQLAVYGAILSQAFGGRPVEARLVYTAGPLVVPLAASRLGAALDRLGVPSPPFASLGVKGA</sequence>
<dbReference type="GO" id="GO:0003677">
    <property type="term" value="F:DNA binding"/>
    <property type="evidence" value="ECO:0007669"/>
    <property type="project" value="UniProtKB-KW"/>
</dbReference>
<dbReference type="Gene3D" id="3.30.160.800">
    <property type="match status" value="1"/>
</dbReference>
<dbReference type="RefSeq" id="WP_281805638.1">
    <property type="nucleotide sequence ID" value="NZ_BSDO01000001.1"/>
</dbReference>
<dbReference type="SUPFAM" id="SSF52540">
    <property type="entry name" value="P-loop containing nucleoside triphosphate hydrolases"/>
    <property type="match status" value="1"/>
</dbReference>
<evidence type="ECO:0000259" key="18">
    <source>
        <dbReference type="PROSITE" id="PS51217"/>
    </source>
</evidence>
<keyword evidence="9" id="KW-0234">DNA repair</keyword>
<dbReference type="Pfam" id="PF13361">
    <property type="entry name" value="UvrD_C"/>
    <property type="match status" value="1"/>
</dbReference>
<dbReference type="PANTHER" id="PTHR11070">
    <property type="entry name" value="UVRD / RECB / PCRA DNA HELICASE FAMILY MEMBER"/>
    <property type="match status" value="1"/>
</dbReference>
<evidence type="ECO:0000256" key="3">
    <source>
        <dbReference type="ARBA" id="ARBA00022763"/>
    </source>
</evidence>
<proteinExistence type="predicted"/>
<gene>
    <name evidence="20" type="ORF">GGQ86_001357</name>
    <name evidence="19" type="ORF">XFLAVUS301_08440</name>
</gene>
<feature type="binding site" evidence="15">
    <location>
        <begin position="36"/>
        <end position="43"/>
    </location>
    <ligand>
        <name>ATP</name>
        <dbReference type="ChEBI" id="CHEBI:30616"/>
    </ligand>
</feature>
<evidence type="ECO:0000256" key="5">
    <source>
        <dbReference type="ARBA" id="ARBA00022806"/>
    </source>
</evidence>
<evidence type="ECO:0000256" key="4">
    <source>
        <dbReference type="ARBA" id="ARBA00022801"/>
    </source>
</evidence>
<comment type="catalytic activity">
    <reaction evidence="11">
        <text>Couples ATP hydrolysis with the unwinding of duplex DNA by translocating in the 3'-5' direction.</text>
        <dbReference type="EC" id="5.6.2.4"/>
    </reaction>
</comment>
<dbReference type="GO" id="GO:0005829">
    <property type="term" value="C:cytosol"/>
    <property type="evidence" value="ECO:0007669"/>
    <property type="project" value="TreeGrafter"/>
</dbReference>
<evidence type="ECO:0000259" key="17">
    <source>
        <dbReference type="PROSITE" id="PS51198"/>
    </source>
</evidence>
<dbReference type="PANTHER" id="PTHR11070:SF2">
    <property type="entry name" value="ATP-DEPENDENT DNA HELICASE SRS2"/>
    <property type="match status" value="1"/>
</dbReference>
<evidence type="ECO:0000256" key="8">
    <source>
        <dbReference type="ARBA" id="ARBA00023125"/>
    </source>
</evidence>
<evidence type="ECO:0000256" key="7">
    <source>
        <dbReference type="ARBA" id="ARBA00022840"/>
    </source>
</evidence>
<evidence type="ECO:0000256" key="9">
    <source>
        <dbReference type="ARBA" id="ARBA00023204"/>
    </source>
</evidence>
<dbReference type="GO" id="GO:0033202">
    <property type="term" value="C:DNA helicase complex"/>
    <property type="evidence" value="ECO:0007669"/>
    <property type="project" value="TreeGrafter"/>
</dbReference>
<keyword evidence="6" id="KW-0269">Exonuclease</keyword>
<protein>
    <recommendedName>
        <fullName evidence="12">DNA 3'-5' helicase</fullName>
        <ecNumber evidence="12">5.6.2.4</ecNumber>
    </recommendedName>
    <alternativeName>
        <fullName evidence="13">DNA 3'-5' helicase II</fullName>
    </alternativeName>
</protein>
<dbReference type="InterPro" id="IPR011335">
    <property type="entry name" value="Restrct_endonuc-II-like"/>
</dbReference>
<feature type="region of interest" description="Disordered" evidence="16">
    <location>
        <begin position="947"/>
        <end position="987"/>
    </location>
</feature>
<dbReference type="GO" id="GO:0004527">
    <property type="term" value="F:exonuclease activity"/>
    <property type="evidence" value="ECO:0007669"/>
    <property type="project" value="UniProtKB-KW"/>
</dbReference>
<name>A0A9W6CK79_XANFL</name>